<feature type="region of interest" description="Disordered" evidence="1">
    <location>
        <begin position="21"/>
        <end position="89"/>
    </location>
</feature>
<dbReference type="Proteomes" id="UP000013827">
    <property type="component" value="Unassembled WGS sequence"/>
</dbReference>
<protein>
    <submittedName>
        <fullName evidence="2">Uncharacterized protein</fullName>
    </submittedName>
</protein>
<dbReference type="AlphaFoldDB" id="A0A0D3K4A7"/>
<proteinExistence type="predicted"/>
<dbReference type="HOGENOM" id="CLU_1291953_0_0_1"/>
<name>A0A0D3K4A7_EMIH1</name>
<dbReference type="GeneID" id="17275866"/>
<organism evidence="2 3">
    <name type="scientific">Emiliania huxleyi (strain CCMP1516)</name>
    <dbReference type="NCBI Taxonomy" id="280463"/>
    <lineage>
        <taxon>Eukaryota</taxon>
        <taxon>Haptista</taxon>
        <taxon>Haptophyta</taxon>
        <taxon>Prymnesiophyceae</taxon>
        <taxon>Isochrysidales</taxon>
        <taxon>Noelaerhabdaceae</taxon>
        <taxon>Emiliania</taxon>
    </lineage>
</organism>
<dbReference type="EnsemblProtists" id="EOD30592">
    <property type="protein sequence ID" value="EOD30592"/>
    <property type="gene ID" value="EMIHUDRAFT_442495"/>
</dbReference>
<accession>A0A0D3K4A7</accession>
<dbReference type="PaxDb" id="2903-EOD30592"/>
<dbReference type="KEGG" id="ehx:EMIHUDRAFT_442495"/>
<reference evidence="2" key="2">
    <citation type="submission" date="2024-10" db="UniProtKB">
        <authorList>
            <consortium name="EnsemblProtists"/>
        </authorList>
    </citation>
    <scope>IDENTIFICATION</scope>
</reference>
<evidence type="ECO:0000313" key="3">
    <source>
        <dbReference type="Proteomes" id="UP000013827"/>
    </source>
</evidence>
<dbReference type="RefSeq" id="XP_005783021.1">
    <property type="nucleotide sequence ID" value="XM_005782964.1"/>
</dbReference>
<evidence type="ECO:0000256" key="1">
    <source>
        <dbReference type="SAM" id="MobiDB-lite"/>
    </source>
</evidence>
<evidence type="ECO:0000313" key="2">
    <source>
        <dbReference type="EnsemblProtists" id="EOD30592"/>
    </source>
</evidence>
<reference evidence="3" key="1">
    <citation type="journal article" date="2013" name="Nature">
        <title>Pan genome of the phytoplankton Emiliania underpins its global distribution.</title>
        <authorList>
            <person name="Read B.A."/>
            <person name="Kegel J."/>
            <person name="Klute M.J."/>
            <person name="Kuo A."/>
            <person name="Lefebvre S.C."/>
            <person name="Maumus F."/>
            <person name="Mayer C."/>
            <person name="Miller J."/>
            <person name="Monier A."/>
            <person name="Salamov A."/>
            <person name="Young J."/>
            <person name="Aguilar M."/>
            <person name="Claverie J.M."/>
            <person name="Frickenhaus S."/>
            <person name="Gonzalez K."/>
            <person name="Herman E.K."/>
            <person name="Lin Y.C."/>
            <person name="Napier J."/>
            <person name="Ogata H."/>
            <person name="Sarno A.F."/>
            <person name="Shmutz J."/>
            <person name="Schroeder D."/>
            <person name="de Vargas C."/>
            <person name="Verret F."/>
            <person name="von Dassow P."/>
            <person name="Valentin K."/>
            <person name="Van de Peer Y."/>
            <person name="Wheeler G."/>
            <person name="Dacks J.B."/>
            <person name="Delwiche C.F."/>
            <person name="Dyhrman S.T."/>
            <person name="Glockner G."/>
            <person name="John U."/>
            <person name="Richards T."/>
            <person name="Worden A.Z."/>
            <person name="Zhang X."/>
            <person name="Grigoriev I.V."/>
            <person name="Allen A.E."/>
            <person name="Bidle K."/>
            <person name="Borodovsky M."/>
            <person name="Bowler C."/>
            <person name="Brownlee C."/>
            <person name="Cock J.M."/>
            <person name="Elias M."/>
            <person name="Gladyshev V.N."/>
            <person name="Groth M."/>
            <person name="Guda C."/>
            <person name="Hadaegh A."/>
            <person name="Iglesias-Rodriguez M.D."/>
            <person name="Jenkins J."/>
            <person name="Jones B.M."/>
            <person name="Lawson T."/>
            <person name="Leese F."/>
            <person name="Lindquist E."/>
            <person name="Lobanov A."/>
            <person name="Lomsadze A."/>
            <person name="Malik S.B."/>
            <person name="Marsh M.E."/>
            <person name="Mackinder L."/>
            <person name="Mock T."/>
            <person name="Mueller-Roeber B."/>
            <person name="Pagarete A."/>
            <person name="Parker M."/>
            <person name="Probert I."/>
            <person name="Quesneville H."/>
            <person name="Raines C."/>
            <person name="Rensing S.A."/>
            <person name="Riano-Pachon D.M."/>
            <person name="Richier S."/>
            <person name="Rokitta S."/>
            <person name="Shiraiwa Y."/>
            <person name="Soanes D.M."/>
            <person name="van der Giezen M."/>
            <person name="Wahlund T.M."/>
            <person name="Williams B."/>
            <person name="Wilson W."/>
            <person name="Wolfe G."/>
            <person name="Wurch L.L."/>
        </authorList>
    </citation>
    <scope>NUCLEOTIDE SEQUENCE</scope>
</reference>
<keyword evidence="3" id="KW-1185">Reference proteome</keyword>
<sequence length="214" mass="23627">TRRPARVRRARVVLHRRPHCVRPADGRGAAVGRRVPRRPLAARARPPPLCRRLRRAAPHRPPAASRRRARRRAPPPAPARRPRPRVAGADIRADRLARRHAPRAPRGLAAAVADARALAVCGPPRLLPRLALPPRSLDGGARSHRPVAVHARRIRGVRRTHALACRGPWAKRHGAILVLLPPPFSAVRVTPSESTTPSPIPVHAHVRLPTWSFH</sequence>
<feature type="compositionally biased region" description="Low complexity" evidence="1">
    <location>
        <begin position="21"/>
        <end position="44"/>
    </location>
</feature>